<keyword evidence="2" id="KW-0812">Transmembrane</keyword>
<keyword evidence="2" id="KW-1133">Transmembrane helix</keyword>
<dbReference type="GO" id="GO:0005886">
    <property type="term" value="C:plasma membrane"/>
    <property type="evidence" value="ECO:0007669"/>
    <property type="project" value="UniProtKB-SubCell"/>
</dbReference>
<dbReference type="EMBL" id="LZEX01000044">
    <property type="protein sequence ID" value="OBU02925.1"/>
    <property type="molecule type" value="Genomic_DNA"/>
</dbReference>
<dbReference type="Gene3D" id="3.40.50.720">
    <property type="entry name" value="NAD(P)-binding Rossmann-like Domain"/>
    <property type="match status" value="1"/>
</dbReference>
<dbReference type="PANTHER" id="PTHR43833:SF11">
    <property type="entry name" value="VOLTAGE-GATED POTASSIUM CHANNEL KCH"/>
    <property type="match status" value="1"/>
</dbReference>
<feature type="transmembrane region" description="Helical" evidence="2">
    <location>
        <begin position="72"/>
        <end position="98"/>
    </location>
</feature>
<accession>A0A1B8H1H0</accession>
<organism evidence="4 5">
    <name type="scientific">Morganella psychrotolerans</name>
    <dbReference type="NCBI Taxonomy" id="368603"/>
    <lineage>
        <taxon>Bacteria</taxon>
        <taxon>Pseudomonadati</taxon>
        <taxon>Pseudomonadota</taxon>
        <taxon>Gammaproteobacteria</taxon>
        <taxon>Enterobacterales</taxon>
        <taxon>Morganellaceae</taxon>
        <taxon>Morganella</taxon>
    </lineage>
</organism>
<keyword evidence="4" id="KW-0813">Transport</keyword>
<dbReference type="Proteomes" id="UP000092247">
    <property type="component" value="Unassembled WGS sequence"/>
</dbReference>
<feature type="transmembrane region" description="Helical" evidence="2">
    <location>
        <begin position="174"/>
        <end position="194"/>
    </location>
</feature>
<dbReference type="InterPro" id="IPR036291">
    <property type="entry name" value="NAD(P)-bd_dom_sf"/>
</dbReference>
<evidence type="ECO:0000313" key="5">
    <source>
        <dbReference type="Proteomes" id="UP000092247"/>
    </source>
</evidence>
<dbReference type="PROSITE" id="PS51201">
    <property type="entry name" value="RCK_N"/>
    <property type="match status" value="1"/>
</dbReference>
<dbReference type="SUPFAM" id="SSF51735">
    <property type="entry name" value="NAD(P)-binding Rossmann-fold domains"/>
    <property type="match status" value="1"/>
</dbReference>
<dbReference type="Pfam" id="PF07885">
    <property type="entry name" value="Ion_trans_2"/>
    <property type="match status" value="1"/>
</dbReference>
<dbReference type="SUPFAM" id="SSF81324">
    <property type="entry name" value="Voltage-gated potassium channels"/>
    <property type="match status" value="1"/>
</dbReference>
<comment type="caution">
    <text evidence="4">The sequence shown here is derived from an EMBL/GenBank/DDBJ whole genome shotgun (WGS) entry which is preliminary data.</text>
</comment>
<evidence type="ECO:0000313" key="4">
    <source>
        <dbReference type="EMBL" id="OBU02925.1"/>
    </source>
</evidence>
<evidence type="ECO:0000256" key="2">
    <source>
        <dbReference type="SAM" id="Phobius"/>
    </source>
</evidence>
<keyword evidence="4" id="KW-0407">Ion channel</keyword>
<dbReference type="Pfam" id="PF02254">
    <property type="entry name" value="TrkA_N"/>
    <property type="match status" value="1"/>
</dbReference>
<name>A0A1B8H1H0_9GAMM</name>
<dbReference type="InterPro" id="IPR050721">
    <property type="entry name" value="Trk_Ktr_HKT_K-transport"/>
</dbReference>
<comment type="subcellular location">
    <subcellularLocation>
        <location evidence="1">Cell membrane</location>
        <topology evidence="1">Multi-pass membrane protein</topology>
    </subcellularLocation>
</comment>
<reference evidence="4 5" key="1">
    <citation type="submission" date="2016-06" db="EMBL/GenBank/DDBJ databases">
        <authorList>
            <person name="Kjaerup R.B."/>
            <person name="Dalgaard T.S."/>
            <person name="Juul-Madsen H.R."/>
        </authorList>
    </citation>
    <scope>NUCLEOTIDE SEQUENCE [LARGE SCALE GENOMIC DNA]</scope>
    <source>
        <strain evidence="4 5">GCSL-Mp3</strain>
    </source>
</reference>
<feature type="domain" description="RCK N-terminal" evidence="3">
    <location>
        <begin position="240"/>
        <end position="357"/>
    </location>
</feature>
<dbReference type="STRING" id="368603.AYY16_15270"/>
<feature type="transmembrane region" description="Helical" evidence="2">
    <location>
        <begin position="12"/>
        <end position="37"/>
    </location>
</feature>
<dbReference type="InterPro" id="IPR013099">
    <property type="entry name" value="K_chnl_dom"/>
</dbReference>
<gene>
    <name evidence="4" type="ORF">AYY17_11525</name>
</gene>
<sequence>MLMNKLMAGVRGLLNLRVILSLLLLADGIMILSPVLFSYTGDIAWQNGGFTAWLQSLGFMKLLDIPRFMMGLLLVLLSLLMLTGARIAWLFSLFILLIMALMDLGLAREYSGQGYFSLALLIASGCLWRKFPLHSLTSAGVVAISSVILLVVYSVFGTLYLGNEFQPHVTDVSSAFYFALVCMTTVGFGDIIPISTEARMFTLTVVVFGITIFTTSIVYIVGVVLRGTREIVKKRLLHMKEHYVVIGANPLAVNLYKGLKKRSLEAVVICTADQKANFPDGTISVIGDSADAATLGSANVKDARCVMAVSDSDADNTFTLLAVKQLAGEGVKTVTIVNQEENRGKMRLLHADMSFSLSQLGSEVLMKMLCGENIDNNVMADILLAKTP</sequence>
<feature type="transmembrane region" description="Helical" evidence="2">
    <location>
        <begin position="140"/>
        <end position="162"/>
    </location>
</feature>
<dbReference type="PANTHER" id="PTHR43833">
    <property type="entry name" value="POTASSIUM CHANNEL PROTEIN 2-RELATED-RELATED"/>
    <property type="match status" value="1"/>
</dbReference>
<keyword evidence="4" id="KW-0406">Ion transport</keyword>
<feature type="transmembrane region" description="Helical" evidence="2">
    <location>
        <begin position="201"/>
        <end position="225"/>
    </location>
</feature>
<dbReference type="AlphaFoldDB" id="A0A1B8H1H0"/>
<dbReference type="Gene3D" id="1.10.287.70">
    <property type="match status" value="1"/>
</dbReference>
<dbReference type="GO" id="GO:0006813">
    <property type="term" value="P:potassium ion transport"/>
    <property type="evidence" value="ECO:0007669"/>
    <property type="project" value="InterPro"/>
</dbReference>
<evidence type="ECO:0000259" key="3">
    <source>
        <dbReference type="PROSITE" id="PS51201"/>
    </source>
</evidence>
<dbReference type="InterPro" id="IPR003148">
    <property type="entry name" value="RCK_N"/>
</dbReference>
<dbReference type="RefSeq" id="WP_067426164.1">
    <property type="nucleotide sequence ID" value="NZ_LZEX01000044.1"/>
</dbReference>
<protein>
    <submittedName>
        <fullName evidence="4">Potassium channel protein</fullName>
    </submittedName>
</protein>
<evidence type="ECO:0000256" key="1">
    <source>
        <dbReference type="ARBA" id="ARBA00004651"/>
    </source>
</evidence>
<dbReference type="GO" id="GO:0034220">
    <property type="term" value="P:monoatomic ion transmembrane transport"/>
    <property type="evidence" value="ECO:0007669"/>
    <property type="project" value="UniProtKB-KW"/>
</dbReference>
<proteinExistence type="predicted"/>
<keyword evidence="2" id="KW-0472">Membrane</keyword>